<evidence type="ECO:0000313" key="2">
    <source>
        <dbReference type="EMBL" id="KAG8461311.1"/>
    </source>
</evidence>
<proteinExistence type="predicted"/>
<feature type="transmembrane region" description="Helical" evidence="1">
    <location>
        <begin position="35"/>
        <end position="55"/>
    </location>
</feature>
<accession>A0A8J5X9G2</accession>
<reference evidence="2" key="1">
    <citation type="submission" date="2021-05" db="EMBL/GenBank/DDBJ databases">
        <title>The genome of the haptophyte Pavlova lutheri (Diacronema luteri, Pavlovales) - a model for lipid biosynthesis in eukaryotic algae.</title>
        <authorList>
            <person name="Hulatt C.J."/>
            <person name="Posewitz M.C."/>
        </authorList>
    </citation>
    <scope>NUCLEOTIDE SEQUENCE</scope>
    <source>
        <strain evidence="2">NIVA-4/92</strain>
    </source>
</reference>
<dbReference type="Proteomes" id="UP000751190">
    <property type="component" value="Unassembled WGS sequence"/>
</dbReference>
<feature type="transmembrane region" description="Helical" evidence="1">
    <location>
        <begin position="61"/>
        <end position="79"/>
    </location>
</feature>
<evidence type="ECO:0000313" key="3">
    <source>
        <dbReference type="Proteomes" id="UP000751190"/>
    </source>
</evidence>
<dbReference type="OrthoDB" id="10402278at2759"/>
<protein>
    <submittedName>
        <fullName evidence="2">Uncharacterized protein</fullName>
    </submittedName>
</protein>
<keyword evidence="1" id="KW-1133">Transmembrane helix</keyword>
<sequence>MLKSVFGEYASLAMIGVAIIAILANSSTIDPEDSIPWEVTLAGTCALSVSAVAMVAKKPEVAYFVMGTLAFLAPTYYVYHRNVDIHNWSFGTRLSLKASAADVVADYWQSTPNVTNFDHLLPGPLTLVQLSLANPNVRLFANATEILHSGIELRGAGGAKTHDYLLVQSPRRVKREVAAIMTLLKVPVELDVWPDGADMSMDLQIASGIVMPHLFSARLLPLEKGAAVAKLHEKHKLRPFLLDCFAVEFRPNLYDLYDESR</sequence>
<keyword evidence="1" id="KW-0812">Transmembrane</keyword>
<evidence type="ECO:0000256" key="1">
    <source>
        <dbReference type="SAM" id="Phobius"/>
    </source>
</evidence>
<keyword evidence="1" id="KW-0472">Membrane</keyword>
<keyword evidence="3" id="KW-1185">Reference proteome</keyword>
<dbReference type="AlphaFoldDB" id="A0A8J5X9G2"/>
<name>A0A8J5X9G2_DIALT</name>
<organism evidence="2 3">
    <name type="scientific">Diacronema lutheri</name>
    <name type="common">Unicellular marine alga</name>
    <name type="synonym">Monochrysis lutheri</name>
    <dbReference type="NCBI Taxonomy" id="2081491"/>
    <lineage>
        <taxon>Eukaryota</taxon>
        <taxon>Haptista</taxon>
        <taxon>Haptophyta</taxon>
        <taxon>Pavlovophyceae</taxon>
        <taxon>Pavlovales</taxon>
        <taxon>Pavlovaceae</taxon>
        <taxon>Diacronema</taxon>
    </lineage>
</organism>
<comment type="caution">
    <text evidence="2">The sequence shown here is derived from an EMBL/GenBank/DDBJ whole genome shotgun (WGS) entry which is preliminary data.</text>
</comment>
<gene>
    <name evidence="2" type="ORF">KFE25_010498</name>
</gene>
<feature type="transmembrane region" description="Helical" evidence="1">
    <location>
        <begin position="6"/>
        <end position="23"/>
    </location>
</feature>
<dbReference type="EMBL" id="JAGTXO010000026">
    <property type="protein sequence ID" value="KAG8461311.1"/>
    <property type="molecule type" value="Genomic_DNA"/>
</dbReference>